<dbReference type="Gene3D" id="2.20.100.10">
    <property type="entry name" value="Thrombospondin type-1 (TSP1) repeat"/>
    <property type="match status" value="2"/>
</dbReference>
<dbReference type="SUPFAM" id="SSF82895">
    <property type="entry name" value="TSP-1 type 1 repeat"/>
    <property type="match status" value="2"/>
</dbReference>
<evidence type="ECO:0000256" key="2">
    <source>
        <dbReference type="ARBA" id="ARBA00023157"/>
    </source>
</evidence>
<keyword evidence="5" id="KW-1185">Reference proteome</keyword>
<evidence type="ECO:0000313" key="4">
    <source>
        <dbReference type="EMBL" id="CAC5368784.1"/>
    </source>
</evidence>
<dbReference type="SMART" id="SM00409">
    <property type="entry name" value="IG"/>
    <property type="match status" value="1"/>
</dbReference>
<feature type="domain" description="Ig-like" evidence="3">
    <location>
        <begin position="36"/>
        <end position="125"/>
    </location>
</feature>
<sequence length="270" mass="30322">MEKSKVECCIPDIWDINKRCSIEDNTNCVHVSKIIEEYKLLFINNVAATLGGTVNLTCNIGGSLFGWHKKGNKDTWFALANYTKYEGLQRTKLTIKSVGTNDAGVYRCFSFDEQNKFQEYGSNITVTLPVNGHFEEWREWDDCSVTCGGGQRFRYRICNHPPPSDGGSNCSGATKQSDTCSNNKCPVNGHFEEWREDDCSVTCGGGQRFRHRICNNPPPSGGGSNCSGDTQQPDTCSNNTCPVSQLEMDTLELMEWLGNCKYNDIEIWWK</sequence>
<dbReference type="InterPro" id="IPR052065">
    <property type="entry name" value="Compl_asym_regulator"/>
</dbReference>
<dbReference type="InterPro" id="IPR013098">
    <property type="entry name" value="Ig_I-set"/>
</dbReference>
<dbReference type="Proteomes" id="UP000507470">
    <property type="component" value="Unassembled WGS sequence"/>
</dbReference>
<dbReference type="PROSITE" id="PS50092">
    <property type="entry name" value="TSP1"/>
    <property type="match status" value="2"/>
</dbReference>
<name>A0A6J8AK98_MYTCO</name>
<dbReference type="InterPro" id="IPR007110">
    <property type="entry name" value="Ig-like_dom"/>
</dbReference>
<keyword evidence="1" id="KW-0677">Repeat</keyword>
<dbReference type="FunFam" id="2.20.100.10:FF:000001">
    <property type="entry name" value="semaphorin-5A isoform X1"/>
    <property type="match status" value="1"/>
</dbReference>
<dbReference type="InterPro" id="IPR036179">
    <property type="entry name" value="Ig-like_dom_sf"/>
</dbReference>
<dbReference type="InterPro" id="IPR013783">
    <property type="entry name" value="Ig-like_fold"/>
</dbReference>
<dbReference type="InterPro" id="IPR036383">
    <property type="entry name" value="TSP1_rpt_sf"/>
</dbReference>
<dbReference type="AlphaFoldDB" id="A0A6J8AK98"/>
<keyword evidence="2" id="KW-1015">Disulfide bond</keyword>
<proteinExistence type="predicted"/>
<dbReference type="InterPro" id="IPR000884">
    <property type="entry name" value="TSP1_rpt"/>
</dbReference>
<evidence type="ECO:0000313" key="5">
    <source>
        <dbReference type="Proteomes" id="UP000507470"/>
    </source>
</evidence>
<dbReference type="InterPro" id="IPR003599">
    <property type="entry name" value="Ig_sub"/>
</dbReference>
<dbReference type="PANTHER" id="PTHR22906">
    <property type="entry name" value="PROPERDIN"/>
    <property type="match status" value="1"/>
</dbReference>
<gene>
    <name evidence="4" type="ORF">MCOR_8228</name>
</gene>
<dbReference type="Pfam" id="PF00090">
    <property type="entry name" value="TSP_1"/>
    <property type="match status" value="2"/>
</dbReference>
<dbReference type="SUPFAM" id="SSF48726">
    <property type="entry name" value="Immunoglobulin"/>
    <property type="match status" value="1"/>
</dbReference>
<dbReference type="PANTHER" id="PTHR22906:SF54">
    <property type="entry name" value="IG-LIKE DOMAIN-CONTAINING PROTEIN"/>
    <property type="match status" value="1"/>
</dbReference>
<evidence type="ECO:0000256" key="1">
    <source>
        <dbReference type="ARBA" id="ARBA00022737"/>
    </source>
</evidence>
<dbReference type="OrthoDB" id="6160595at2759"/>
<reference evidence="4 5" key="1">
    <citation type="submission" date="2020-06" db="EMBL/GenBank/DDBJ databases">
        <authorList>
            <person name="Li R."/>
            <person name="Bekaert M."/>
        </authorList>
    </citation>
    <scope>NUCLEOTIDE SEQUENCE [LARGE SCALE GENOMIC DNA]</scope>
    <source>
        <strain evidence="5">wild</strain>
    </source>
</reference>
<dbReference type="SMART" id="SM00209">
    <property type="entry name" value="TSP1"/>
    <property type="match status" value="2"/>
</dbReference>
<protein>
    <submittedName>
        <fullName evidence="4">HMCN</fullName>
    </submittedName>
</protein>
<accession>A0A6J8AK98</accession>
<evidence type="ECO:0000259" key="3">
    <source>
        <dbReference type="PROSITE" id="PS50835"/>
    </source>
</evidence>
<dbReference type="PROSITE" id="PS50835">
    <property type="entry name" value="IG_LIKE"/>
    <property type="match status" value="1"/>
</dbReference>
<dbReference type="EMBL" id="CACVKT020001498">
    <property type="protein sequence ID" value="CAC5368784.1"/>
    <property type="molecule type" value="Genomic_DNA"/>
</dbReference>
<dbReference type="Gene3D" id="2.60.40.10">
    <property type="entry name" value="Immunoglobulins"/>
    <property type="match status" value="1"/>
</dbReference>
<dbReference type="Pfam" id="PF07679">
    <property type="entry name" value="I-set"/>
    <property type="match status" value="1"/>
</dbReference>
<organism evidence="4 5">
    <name type="scientific">Mytilus coruscus</name>
    <name type="common">Sea mussel</name>
    <dbReference type="NCBI Taxonomy" id="42192"/>
    <lineage>
        <taxon>Eukaryota</taxon>
        <taxon>Metazoa</taxon>
        <taxon>Spiralia</taxon>
        <taxon>Lophotrochozoa</taxon>
        <taxon>Mollusca</taxon>
        <taxon>Bivalvia</taxon>
        <taxon>Autobranchia</taxon>
        <taxon>Pteriomorphia</taxon>
        <taxon>Mytilida</taxon>
        <taxon>Mytiloidea</taxon>
        <taxon>Mytilidae</taxon>
        <taxon>Mytilinae</taxon>
        <taxon>Mytilus</taxon>
    </lineage>
</organism>